<organism evidence="1 2">
    <name type="scientific">Synechococcus phage S-WAM2</name>
    <dbReference type="NCBI Taxonomy" id="1815522"/>
    <lineage>
        <taxon>Viruses</taxon>
        <taxon>Duplodnaviria</taxon>
        <taxon>Heunggongvirae</taxon>
        <taxon>Uroviricota</taxon>
        <taxon>Caudoviricetes</taxon>
        <taxon>Pantevenvirales</taxon>
        <taxon>Kyanoviridae</taxon>
        <taxon>Cymopoleiavirus</taxon>
        <taxon>Cymopoleiavirus swam2</taxon>
    </lineage>
</organism>
<protein>
    <submittedName>
        <fullName evidence="1">Uncharacterized protein</fullName>
    </submittedName>
</protein>
<dbReference type="GeneID" id="30309163"/>
<name>A0A1D8KT05_9CAUD</name>
<keyword evidence="2" id="KW-1185">Reference proteome</keyword>
<sequence>MSTIRCNEVQSVDGRVLLASAGSIVQCVTVRTDTRTTFSAPGSGNGTVISQLNLTITPRNSANRIICKWMVNGEFNNENAVFTVYQDGSLLSTGRNANSNSRWSGAAVSVYDRNNSSTPQNTTIFWSGTAGSTSSRSYRPAVRSSNSSGRTFYLNRCVGSGNNGQNAYEITVSTGVCWEIAV</sequence>
<evidence type="ECO:0000313" key="1">
    <source>
        <dbReference type="EMBL" id="AOV61785.1"/>
    </source>
</evidence>
<dbReference type="EMBL" id="KU686211">
    <property type="protein sequence ID" value="AOV61785.1"/>
    <property type="molecule type" value="Genomic_DNA"/>
</dbReference>
<proteinExistence type="predicted"/>
<dbReference type="KEGG" id="vg:30309163"/>
<dbReference type="Proteomes" id="UP000202081">
    <property type="component" value="Segment"/>
</dbReference>
<evidence type="ECO:0000313" key="2">
    <source>
        <dbReference type="Proteomes" id="UP000202081"/>
    </source>
</evidence>
<accession>A0A1D8KT05</accession>
<dbReference type="RefSeq" id="YP_009324253.1">
    <property type="nucleotide sequence ID" value="NC_031935.1"/>
</dbReference>
<gene>
    <name evidence="1" type="ORF">P29B0810_090</name>
</gene>
<reference evidence="1 2" key="1">
    <citation type="journal article" date="2016" name="Virology">
        <title>The genomic content and context of auxiliary metabolic genes in marine cyanomyoviruses.</title>
        <authorList>
            <person name="Crummett L.T."/>
            <person name="Puxty R.J."/>
            <person name="Weihe C."/>
            <person name="Marston M.F."/>
            <person name="Martiny J.B."/>
        </authorList>
    </citation>
    <scope>NUCLEOTIDE SEQUENCE [LARGE SCALE GENOMIC DNA]</scope>
    <source>
        <strain evidence="1">0810PA29</strain>
    </source>
</reference>